<dbReference type="InterPro" id="IPR028098">
    <property type="entry name" value="Glyco_trans_4-like_N"/>
</dbReference>
<keyword evidence="2" id="KW-0808">Transferase</keyword>
<dbReference type="Proteomes" id="UP000228593">
    <property type="component" value="Unassembled WGS sequence"/>
</dbReference>
<feature type="domain" description="Glycosyltransferase subfamily 4-like N-terminal" evidence="1">
    <location>
        <begin position="24"/>
        <end position="183"/>
    </location>
</feature>
<comment type="caution">
    <text evidence="2">The sequence shown here is derived from an EMBL/GenBank/DDBJ whole genome shotgun (WGS) entry which is preliminary data.</text>
</comment>
<dbReference type="OrthoDB" id="9813211at2"/>
<organism evidence="2 3">
    <name type="scientific">Massilia psychrophila</name>
    <dbReference type="NCBI Taxonomy" id="1603353"/>
    <lineage>
        <taxon>Bacteria</taxon>
        <taxon>Pseudomonadati</taxon>
        <taxon>Pseudomonadota</taxon>
        <taxon>Betaproteobacteria</taxon>
        <taxon>Burkholderiales</taxon>
        <taxon>Oxalobacteraceae</taxon>
        <taxon>Telluria group</taxon>
        <taxon>Massilia</taxon>
    </lineage>
</organism>
<dbReference type="Gene3D" id="3.40.50.2000">
    <property type="entry name" value="Glycogen Phosphorylase B"/>
    <property type="match status" value="2"/>
</dbReference>
<evidence type="ECO:0000313" key="3">
    <source>
        <dbReference type="Proteomes" id="UP000228593"/>
    </source>
</evidence>
<dbReference type="InterPro" id="IPR050194">
    <property type="entry name" value="Glycosyltransferase_grp1"/>
</dbReference>
<evidence type="ECO:0000313" key="2">
    <source>
        <dbReference type="EMBL" id="PIL39390.1"/>
    </source>
</evidence>
<dbReference type="SUPFAM" id="SSF53756">
    <property type="entry name" value="UDP-Glycosyltransferase/glycogen phosphorylase"/>
    <property type="match status" value="1"/>
</dbReference>
<dbReference type="EMBL" id="PDOB01000019">
    <property type="protein sequence ID" value="PIL39390.1"/>
    <property type="molecule type" value="Genomic_DNA"/>
</dbReference>
<dbReference type="PANTHER" id="PTHR45947">
    <property type="entry name" value="SULFOQUINOVOSYL TRANSFERASE SQD2"/>
    <property type="match status" value="1"/>
</dbReference>
<dbReference type="PANTHER" id="PTHR45947:SF3">
    <property type="entry name" value="SULFOQUINOVOSYL TRANSFERASE SQD2"/>
    <property type="match status" value="1"/>
</dbReference>
<dbReference type="Pfam" id="PF13439">
    <property type="entry name" value="Glyco_transf_4"/>
    <property type="match status" value="1"/>
</dbReference>
<name>A0A2G8T024_9BURK</name>
<sequence length="399" mass="42808">MGAHIIDADGEAPLVIHLVYRLDFGGLENLMVERINRMPAEAYRHAVVALTEITDFASKIKKPGVALYSLHKQPGLSLKTHVDLWKLLRRLKPAILHTYNLSAVEYAPAGLLAGVPVRINGAHGRDAADPEGRNRKHNALRRAMVPFYDCCYANSAAMVDWNRQVIKVPAAKSRLLGNGIDADKFHPPLEGSQRHLAVFGPGCTTIGTVGRVEEVKNHAGLVDAFIALRARCPQSAARLRLAIVGAGPLLAALRAKVEAAGIAELVWLPGARSDVADILRGLDIFVMSSLAEGTPGSALEAMASSLPVVGTRVGGIPEVIDDGVTGMLVPPSDSAAMAAALEAYVRDPLLAARQGAAGRERVLRKYNMAAMVAAYKSLYDTLCERKTKFRKPVKSCVEL</sequence>
<protein>
    <submittedName>
        <fullName evidence="2">Glycosyl transferase group 1 protein</fullName>
    </submittedName>
</protein>
<dbReference type="AlphaFoldDB" id="A0A2G8T024"/>
<gene>
    <name evidence="2" type="ORF">CR103_12970</name>
</gene>
<dbReference type="RefSeq" id="WP_099916413.1">
    <property type="nucleotide sequence ID" value="NZ_BMHS01000024.1"/>
</dbReference>
<reference evidence="2 3" key="1">
    <citation type="submission" date="2017-10" db="EMBL/GenBank/DDBJ databases">
        <title>Massilia psychrophilum sp. nov., a novel purple-pigmented bacterium isolated from Tianshan glacier, Xinjiang Municipality, China.</title>
        <authorList>
            <person name="Wang H."/>
        </authorList>
    </citation>
    <scope>NUCLEOTIDE SEQUENCE [LARGE SCALE GENOMIC DNA]</scope>
    <source>
        <strain evidence="2 3">JCM 30813</strain>
    </source>
</reference>
<dbReference type="GO" id="GO:0016757">
    <property type="term" value="F:glycosyltransferase activity"/>
    <property type="evidence" value="ECO:0007669"/>
    <property type="project" value="TreeGrafter"/>
</dbReference>
<proteinExistence type="predicted"/>
<dbReference type="Pfam" id="PF13692">
    <property type="entry name" value="Glyco_trans_1_4"/>
    <property type="match status" value="1"/>
</dbReference>
<accession>A0A2G8T024</accession>
<evidence type="ECO:0000259" key="1">
    <source>
        <dbReference type="Pfam" id="PF13439"/>
    </source>
</evidence>
<dbReference type="NCBIfam" id="TIGR03088">
    <property type="entry name" value="stp2"/>
    <property type="match status" value="1"/>
</dbReference>
<dbReference type="InterPro" id="IPR017522">
    <property type="entry name" value="Sugar_tfrase_PEP-CTERM_Stp2"/>
</dbReference>
<keyword evidence="3" id="KW-1185">Reference proteome</keyword>